<dbReference type="PRINTS" id="PR00080">
    <property type="entry name" value="SDRFAMILY"/>
</dbReference>
<dbReference type="PRINTS" id="PR00081">
    <property type="entry name" value="GDHRDH"/>
</dbReference>
<dbReference type="OrthoDB" id="9804774at2"/>
<keyword evidence="2 4" id="KW-0560">Oxidoreductase</keyword>
<evidence type="ECO:0000313" key="4">
    <source>
        <dbReference type="EMBL" id="SUX17400.1"/>
    </source>
</evidence>
<dbReference type="InterPro" id="IPR057326">
    <property type="entry name" value="KR_dom"/>
</dbReference>
<dbReference type="AlphaFoldDB" id="A0A381DWF5"/>
<dbReference type="NCBIfam" id="TIGR01831">
    <property type="entry name" value="fabG_rel"/>
    <property type="match status" value="1"/>
</dbReference>
<dbReference type="EC" id="1.1.1.100" evidence="4"/>
<dbReference type="FunFam" id="3.40.50.720:FF:000173">
    <property type="entry name" value="3-oxoacyl-[acyl-carrier protein] reductase"/>
    <property type="match status" value="1"/>
</dbReference>
<feature type="domain" description="Ketoreductase" evidence="3">
    <location>
        <begin position="3"/>
        <end position="189"/>
    </location>
</feature>
<dbReference type="Proteomes" id="UP000254572">
    <property type="component" value="Unassembled WGS sequence"/>
</dbReference>
<evidence type="ECO:0000256" key="1">
    <source>
        <dbReference type="ARBA" id="ARBA00006484"/>
    </source>
</evidence>
<dbReference type="InterPro" id="IPR036291">
    <property type="entry name" value="NAD(P)-bd_dom_sf"/>
</dbReference>
<sequence length="242" mass="25252">MAEAVLVTGASRGIGRAIALRLAADGFAVTVHYRGRHDDAATTVAQIMAAGGTARLLTFDVADRGAARTVLEADIAAHGAYYGVVLNAGLSRDGAFPALRDEDWDAVLRTNLDGFFNVLHPLIMPMIRLRRGGRIVAVSSVSGLTGNRGQVNYSAAKAGLIGAVKALAIELGKRGITVNAVAPGLIATDMVDERVPVAEILKMIPLGRCGETDEVAQAVRFLMSDGASYITRQVLAVNGGLC</sequence>
<dbReference type="SMART" id="SM00822">
    <property type="entry name" value="PKS_KR"/>
    <property type="match status" value="1"/>
</dbReference>
<reference evidence="4 5" key="1">
    <citation type="submission" date="2018-06" db="EMBL/GenBank/DDBJ databases">
        <authorList>
            <consortium name="Pathogen Informatics"/>
            <person name="Doyle S."/>
        </authorList>
    </citation>
    <scope>NUCLEOTIDE SEQUENCE [LARGE SCALE GENOMIC DNA]</scope>
    <source>
        <strain evidence="4 5">NCTC13294</strain>
    </source>
</reference>
<dbReference type="InterPro" id="IPR050259">
    <property type="entry name" value="SDR"/>
</dbReference>
<evidence type="ECO:0000313" key="5">
    <source>
        <dbReference type="Proteomes" id="UP000254572"/>
    </source>
</evidence>
<name>A0A381DWF5_9GAMM</name>
<dbReference type="InterPro" id="IPR002347">
    <property type="entry name" value="SDR_fam"/>
</dbReference>
<dbReference type="EMBL" id="UFUW01000001">
    <property type="protein sequence ID" value="SUX17400.1"/>
    <property type="molecule type" value="Genomic_DNA"/>
</dbReference>
<protein>
    <submittedName>
        <fullName evidence="4">3-oxoacyl-[acyl-carrier-protein] reductase FabG</fullName>
        <ecNumber evidence="4">1.1.1.100</ecNumber>
    </submittedName>
</protein>
<dbReference type="Gene3D" id="3.40.50.720">
    <property type="entry name" value="NAD(P)-binding Rossmann-like Domain"/>
    <property type="match status" value="1"/>
</dbReference>
<keyword evidence="5" id="KW-1185">Reference proteome</keyword>
<dbReference type="RefSeq" id="WP_115610403.1">
    <property type="nucleotide sequence ID" value="NZ_JBHLZC010000001.1"/>
</dbReference>
<dbReference type="PANTHER" id="PTHR42879:SF2">
    <property type="entry name" value="3-OXOACYL-[ACYL-CARRIER-PROTEIN] REDUCTASE FABG"/>
    <property type="match status" value="1"/>
</dbReference>
<dbReference type="GO" id="GO:0004316">
    <property type="term" value="F:3-oxoacyl-[acyl-carrier-protein] reductase (NADPH) activity"/>
    <property type="evidence" value="ECO:0007669"/>
    <property type="project" value="UniProtKB-EC"/>
</dbReference>
<evidence type="ECO:0000259" key="3">
    <source>
        <dbReference type="SMART" id="SM00822"/>
    </source>
</evidence>
<organism evidence="4 5">
    <name type="scientific">Cardiobacterium valvarum</name>
    <dbReference type="NCBI Taxonomy" id="194702"/>
    <lineage>
        <taxon>Bacteria</taxon>
        <taxon>Pseudomonadati</taxon>
        <taxon>Pseudomonadota</taxon>
        <taxon>Gammaproteobacteria</taxon>
        <taxon>Cardiobacteriales</taxon>
        <taxon>Cardiobacteriaceae</taxon>
        <taxon>Cardiobacterium</taxon>
    </lineage>
</organism>
<accession>A0A381DWF5</accession>
<dbReference type="NCBIfam" id="NF004200">
    <property type="entry name" value="PRK05653.1-5"/>
    <property type="match status" value="1"/>
</dbReference>
<evidence type="ECO:0000256" key="2">
    <source>
        <dbReference type="ARBA" id="ARBA00023002"/>
    </source>
</evidence>
<gene>
    <name evidence="4" type="primary">fabG_1</name>
    <name evidence="4" type="ORF">NCTC13294_00039</name>
</gene>
<proteinExistence type="inferred from homology"/>
<dbReference type="Pfam" id="PF13561">
    <property type="entry name" value="adh_short_C2"/>
    <property type="match status" value="1"/>
</dbReference>
<dbReference type="NCBIfam" id="NF009466">
    <property type="entry name" value="PRK12826.1-2"/>
    <property type="match status" value="1"/>
</dbReference>
<dbReference type="PANTHER" id="PTHR42879">
    <property type="entry name" value="3-OXOACYL-(ACYL-CARRIER-PROTEIN) REDUCTASE"/>
    <property type="match status" value="1"/>
</dbReference>
<comment type="similarity">
    <text evidence="1">Belongs to the short-chain dehydrogenases/reductases (SDR) family.</text>
</comment>
<dbReference type="SUPFAM" id="SSF51735">
    <property type="entry name" value="NAD(P)-binding Rossmann-fold domains"/>
    <property type="match status" value="1"/>
</dbReference>
<dbReference type="InterPro" id="IPR011285">
    <property type="entry name" value="FabG-rel"/>
</dbReference>